<sequence>MAQSTSSKYSPINFGEYGYNKKFPYCYNATCKNFSKLMWLVINEKSNPGIDGHKKIVKHLKKNKRKINAQNENGWTALMIASVLSNDWSSVKTVKLLLKKGANPNIETYNKSQTALKLAASNVKYASSIETVKLLIQYGANINHKNHLGVSVLHYCYVEYYTKSDNLEVIKLLLSHGMDINSVTYQGNTLLYIVSKVSQKNNSTETVKFLLENNADPNIPNNKGTTTLMVASKYSNSTSNIDTVRLLLDHGANINFTNKHNKTALSKFVSNFYGSNLVTLKFLIERGATDIPIGIDKLSILMVAVSRPYYSENSDNFIKQIKLLLKHFDPNIQCSKGRTVLHYLCSKQVRNFPYVDVIYLLLKAGINPNIKDNQGKSALMFACDNSNLLKNKEIMKLLCTVCTINTIDNSGQSALDYFLGKYKEKYVDIFMIMLEYGAFCVNKKNIEKFKILKCFDYLSKNNKIDKIHDKICDQIKLEAIKHQIRPTSFRMKIISLNWYSRSYQIDKIISWNNFDIIDYLGAIDIDDFRYKISDCMKYID</sequence>
<reference evidence="3 4" key="1">
    <citation type="submission" date="2014-10" db="EMBL/GenBank/DDBJ databases">
        <title>Pan-genome analysis of Brazilian lineage A amoebal mimiviruses.</title>
        <authorList>
            <person name="Assis F.L."/>
            <person name="Abrahao J.S."/>
            <person name="Kroon E.G."/>
            <person name="Dornas F.P."/>
            <person name="Andrade K.R."/>
            <person name="Borato P.V.M."/>
            <person name="Pilotto M.R."/>
            <person name="Benamar S."/>
            <person name="LaScola B."/>
            <person name="Colson P."/>
        </authorList>
    </citation>
    <scope>NUCLEOTIDE SEQUENCE [LARGE SCALE GENOMIC DNA]</scope>
    <source>
        <strain evidence="3 4">Kroon</strain>
    </source>
</reference>
<dbReference type="PROSITE" id="PS50088">
    <property type="entry name" value="ANK_REPEAT"/>
    <property type="match status" value="5"/>
</dbReference>
<keyword evidence="1" id="KW-0677">Repeat</keyword>
<evidence type="ECO:0000313" key="4">
    <source>
        <dbReference type="Proteomes" id="UP000240461"/>
    </source>
</evidence>
<dbReference type="SMART" id="SM00248">
    <property type="entry name" value="ANK"/>
    <property type="match status" value="11"/>
</dbReference>
<organism evidence="3 4">
    <name type="scientific">Acanthamoeba polyphaga mimivirus Kroon</name>
    <dbReference type="NCBI Taxonomy" id="3069720"/>
    <lineage>
        <taxon>Viruses</taxon>
        <taxon>Varidnaviria</taxon>
        <taxon>Bamfordvirae</taxon>
        <taxon>Nucleocytoviricota</taxon>
        <taxon>Megaviricetes</taxon>
        <taxon>Imitervirales</taxon>
        <taxon>Mimiviridae</taxon>
        <taxon>Megamimivirinae</taxon>
        <taxon>Mimivirus</taxon>
        <taxon>Mimivirus lagoaense</taxon>
    </lineage>
</organism>
<evidence type="ECO:0000313" key="3">
    <source>
        <dbReference type="EMBL" id="AKI80024.1"/>
    </source>
</evidence>
<accession>A0A0G2Y658</accession>
<keyword evidence="4" id="KW-1185">Reference proteome</keyword>
<name>A0A0G2Y658_9VIRU</name>
<dbReference type="PANTHER" id="PTHR24198:SF165">
    <property type="entry name" value="ANKYRIN REPEAT-CONTAINING PROTEIN-RELATED"/>
    <property type="match status" value="1"/>
</dbReference>
<dbReference type="EMBL" id="KM982402">
    <property type="protein sequence ID" value="AKI80024.1"/>
    <property type="molecule type" value="Genomic_DNA"/>
</dbReference>
<dbReference type="KEGG" id="vg:80513822"/>
<proteinExistence type="predicted"/>
<keyword evidence="2" id="KW-0040">ANK repeat</keyword>
<dbReference type="PROSITE" id="PS50297">
    <property type="entry name" value="ANK_REP_REGION"/>
    <property type="match status" value="1"/>
</dbReference>
<evidence type="ECO:0000256" key="1">
    <source>
        <dbReference type="ARBA" id="ARBA00022737"/>
    </source>
</evidence>
<evidence type="ECO:0000256" key="2">
    <source>
        <dbReference type="ARBA" id="ARBA00023043"/>
    </source>
</evidence>
<dbReference type="PANTHER" id="PTHR24198">
    <property type="entry name" value="ANKYRIN REPEAT AND PROTEIN KINASE DOMAIN-CONTAINING PROTEIN"/>
    <property type="match status" value="1"/>
</dbReference>
<protein>
    <submittedName>
        <fullName evidence="3">Ankyrin-containing protein</fullName>
    </submittedName>
</protein>
<dbReference type="Pfam" id="PF12796">
    <property type="entry name" value="Ank_2"/>
    <property type="match status" value="3"/>
</dbReference>
<dbReference type="Gene3D" id="1.25.40.20">
    <property type="entry name" value="Ankyrin repeat-containing domain"/>
    <property type="match status" value="3"/>
</dbReference>
<dbReference type="SUPFAM" id="SSF48403">
    <property type="entry name" value="Ankyrin repeat"/>
    <property type="match status" value="1"/>
</dbReference>
<dbReference type="InterPro" id="IPR036770">
    <property type="entry name" value="Ankyrin_rpt-contain_sf"/>
</dbReference>
<dbReference type="Proteomes" id="UP000240461">
    <property type="component" value="Segment"/>
</dbReference>
<dbReference type="InterPro" id="IPR002110">
    <property type="entry name" value="Ankyrin_rpt"/>
</dbReference>